<gene>
    <name evidence="3" type="ORF">TVAG_051890</name>
</gene>
<dbReference type="InParanoid" id="A2FIJ6"/>
<dbReference type="InterPro" id="IPR000409">
    <property type="entry name" value="BEACH_dom"/>
</dbReference>
<dbReference type="InterPro" id="IPR015943">
    <property type="entry name" value="WD40/YVTN_repeat-like_dom_sf"/>
</dbReference>
<dbReference type="SMART" id="SM01026">
    <property type="entry name" value="Beach"/>
    <property type="match status" value="1"/>
</dbReference>
<feature type="domain" description="BEACH-type PH" evidence="2">
    <location>
        <begin position="1599"/>
        <end position="1734"/>
    </location>
</feature>
<dbReference type="SUPFAM" id="SSF50978">
    <property type="entry name" value="WD40 repeat-like"/>
    <property type="match status" value="1"/>
</dbReference>
<dbReference type="KEGG" id="tva:4753026"/>
<name>A2FIJ6_TRIV3</name>
<dbReference type="EMBL" id="DS113814">
    <property type="protein sequence ID" value="EAX95277.1"/>
    <property type="molecule type" value="Genomic_DNA"/>
</dbReference>
<dbReference type="OrthoDB" id="26681at2759"/>
<dbReference type="Gene3D" id="1.10.1540.10">
    <property type="entry name" value="BEACH domain"/>
    <property type="match status" value="1"/>
</dbReference>
<keyword evidence="4" id="KW-1185">Reference proteome</keyword>
<protein>
    <submittedName>
        <fullName evidence="3">Beige/BEACH domain containing protein</fullName>
    </submittedName>
</protein>
<sequence>MFCFLYKFALISADSTQLDTLIDILMIFFSYPFEHPEEASELLEITLRKTCKPNPRVLSDESRKILSSIIGWLTTNTVRINPQIMERILEIIIPLITNLDSYTLNILRTFVEYANNDVLSRIFSEIVPNFCDKIEKIESEMFWISKEKSVQIQQTFISDGSIAIITKESFKEGLNLEKISFPPYIGFPKPETYNEINLLSQALSKCPMYIIPFLSGILFELKNREKSKIYGQILLALFNFIEILRNHSNLSTLILHDANLIFSPNITVFDGATGYEYLNTFRFQALRLILDETLIAINEKLQGKIDTRDGIQTPPDVKLELLDNFYTDHMTSPLLFAEINYRLANDVEYLANIIKLDSRFIRTIRNALDYYRNANLSGLEFQYEIEIGRKSLLYLLMSLVENSSTCNIVSSMHILQHSVLFMLLEIPLRNFALSIFSMIFKNCTIENAFAVLENFEKLFANAVINMKDAKYLELLTDLLTFMTYEYKKKPKLGEMFSNILNKIKEILEKLEPLPSHEKMFTTIIIFLTDIINGVEIPSSILSNLSVAVNSIYGENPPDSIYSLFIKFVKCDQNADLSPNFVLNAPKVFKFFLQIFIRTKFDQTIDFASSLINFKRENAIKMSNSEIDIYILSLIPQFDDVSVTKKLLQLFKQIALVESPPLVVKHFISLISPVNGVLNKHHYLLMRTLWEVISATYWLRPFTGVLGHIYQVNCLQEVQTLLSRGFTLCTWINCLLFSSKKVQIFELSYENTSIRLILDNQNLKIVHKDLNATNITDLNTKVSKNIWTQIYINYEIQQNKVIEISYNINGEEHKENPSYTIDQIPEKVNIKIGSKIENFDGLIEIGTTIFTVLQTRQKATLLKTTPISPYPNGVKVITGYYENPKLESNTNPDKSSFTYSLTKLWKMDLLLPLFSLFEYKLSDGTNWENGPSQTVAIFTKALLTNDSVQRNFSDFKKFDYVAHLVSKYPSNFRNFEFYSLFYSMFLSLSETSIQQHLFDAILCNPNIWNTSEPQDHLKILNHWNVALFPRCVTFIQKLRPFKKLLNILTLYYWFESDPNVSIGSPNSKRPRHPDLDVKKCRKEIGFCMIQVANLSFTKEDFMEIFDTCQTVVNDTKQVTSLLKLSRQLIEGIALCRKPGFIGVRDLYSILELVSRNNEKISLGVVKLILTFIKNNSLETVFLLNCLDSIILTLPAQILSEKFFNTIFRLLDDRIELLGLLFYYGFSHPASNQIIIDKLSKIKDIEQFKKSNIWFVWPILFITKLDKRNKAKMTRIIVSFCKQNLTKLLCDVDVLTRAFGENYDYLKSLFCYEIILLLLTEEISMTTDQLIQLFNYVFTTIFFRLNRPVSNQLQNSAILSPFSENFKQFSSPNKLSAFQGIFLTKLFMNIDLQNTKYFFGYRFDERDIWSDLGLAQITLELIMKFNAAYYYRHALFMSQMIAKFAKPLVENFVNQINLPQNDPFVISIFDEKVTCPLNFIDSEVLNKIVPVTAALSDITNEVKKSFTDILDISENMIKSMAQRSEFSKLNVARNDIAISNRQKMMKWNQIWSEMTSESCPWSSMVERTEMRWRRDDTACFAFCPVRLKQNKNFNDHLDASRLRDCSTFVPKSSSFHNKELDDENLKLSKTKIFGFDTRTVINSISNGLFTAHCKLIKPRHSMKGIFTLQQKYIELVFDEFDVTIIPLSDVKFAFFRTMFHKKTAIEIFTHSGAPYFINFIDLPKNISSLHILQKISEISPRNSIIQTSPFLPYFTSLKLTEKWHSGNMSNFEYLMCLNIYSGRSFLDQGQYPIFPLILVDSTSEKLNFSDDRVYRDLSKPIGALDPKRLQDIIEEMKERDYMMSTKSYLYSSGPVSRLAICIFLLRMEPFTSLHIHLQSGKFDIADRQLASIPELVNAICHGPNDFRELIPEFYFQPEFLLNMNHFDLGVRKAGVLDDVLLPKWAKSPLEYVYLNRKALESDFVSSKLNEWIDLIWGYKQKGEESIKAFNTFDPTLYDDTWDESNPLYDEEQLKVFLKLIGQIPSQLFKSPHPAKQFPITPKPQTIPFQIFMNSERVVYTHFSNTGLVTFLTNFGSLISVKESITPDNRIDLVSFSKKELQNTKLIKSLQSGEVTVKSVGFKFILVYSKEQNSLFLIDIESAKLTRIESAHLAVLKIATSNDWFVTCGREGSCHIYNVDQPKTIQFMSQSYRDGITCTAISDTYKVCLVGTRDRAISVISLTNGITTRIIEVGGVPVKVAVTKSWGFIVALFSESYNEEERDDLKAQKISVWTINGMHVKTVPIMFDAIDWTLWSSNRGFDYIAFALRNGMIQIAEVFDLDFKLYQSYLKVQNQDLELSGFFYSPVSHSLICIDKQGRVCYTPYTPPSW</sequence>
<dbReference type="Gene3D" id="2.130.10.10">
    <property type="entry name" value="YVTN repeat-like/Quinoprotein amine dehydrogenase"/>
    <property type="match status" value="1"/>
</dbReference>
<dbReference type="PROSITE" id="PS50197">
    <property type="entry name" value="BEACH"/>
    <property type="match status" value="1"/>
</dbReference>
<dbReference type="InterPro" id="IPR036372">
    <property type="entry name" value="BEACH_dom_sf"/>
</dbReference>
<dbReference type="PROSITE" id="PS51783">
    <property type="entry name" value="PH_BEACH"/>
    <property type="match status" value="1"/>
</dbReference>
<dbReference type="Pfam" id="PF02138">
    <property type="entry name" value="Beach"/>
    <property type="match status" value="1"/>
</dbReference>
<dbReference type="RefSeq" id="XP_001308207.1">
    <property type="nucleotide sequence ID" value="XM_001308206.1"/>
</dbReference>
<dbReference type="InterPro" id="IPR036322">
    <property type="entry name" value="WD40_repeat_dom_sf"/>
</dbReference>
<dbReference type="SMR" id="A2FIJ6"/>
<evidence type="ECO:0000313" key="3">
    <source>
        <dbReference type="EMBL" id="EAX95277.1"/>
    </source>
</evidence>
<dbReference type="InterPro" id="IPR023362">
    <property type="entry name" value="PH-BEACH_dom"/>
</dbReference>
<proteinExistence type="predicted"/>
<dbReference type="SUPFAM" id="SSF81837">
    <property type="entry name" value="BEACH domain"/>
    <property type="match status" value="1"/>
</dbReference>
<dbReference type="eggNOG" id="KOG1787">
    <property type="taxonomic scope" value="Eukaryota"/>
</dbReference>
<reference evidence="3" key="1">
    <citation type="submission" date="2006-10" db="EMBL/GenBank/DDBJ databases">
        <authorList>
            <person name="Amadeo P."/>
            <person name="Zhao Q."/>
            <person name="Wortman J."/>
            <person name="Fraser-Liggett C."/>
            <person name="Carlton J."/>
        </authorList>
    </citation>
    <scope>NUCLEOTIDE SEQUENCE</scope>
    <source>
        <strain evidence="3">G3</strain>
    </source>
</reference>
<dbReference type="SUPFAM" id="SSF50729">
    <property type="entry name" value="PH domain-like"/>
    <property type="match status" value="1"/>
</dbReference>
<accession>A2FIJ6</accession>
<dbReference type="CDD" id="cd06071">
    <property type="entry name" value="Beach"/>
    <property type="match status" value="1"/>
</dbReference>
<evidence type="ECO:0000313" key="4">
    <source>
        <dbReference type="Proteomes" id="UP000001542"/>
    </source>
</evidence>
<reference evidence="3" key="2">
    <citation type="journal article" date="2007" name="Science">
        <title>Draft genome sequence of the sexually transmitted pathogen Trichomonas vaginalis.</title>
        <authorList>
            <person name="Carlton J.M."/>
            <person name="Hirt R.P."/>
            <person name="Silva J.C."/>
            <person name="Delcher A.L."/>
            <person name="Schatz M."/>
            <person name="Zhao Q."/>
            <person name="Wortman J.R."/>
            <person name="Bidwell S.L."/>
            <person name="Alsmark U.C.M."/>
            <person name="Besteiro S."/>
            <person name="Sicheritz-Ponten T."/>
            <person name="Noel C.J."/>
            <person name="Dacks J.B."/>
            <person name="Foster P.G."/>
            <person name="Simillion C."/>
            <person name="Van de Peer Y."/>
            <person name="Miranda-Saavedra D."/>
            <person name="Barton G.J."/>
            <person name="Westrop G.D."/>
            <person name="Mueller S."/>
            <person name="Dessi D."/>
            <person name="Fiori P.L."/>
            <person name="Ren Q."/>
            <person name="Paulsen I."/>
            <person name="Zhang H."/>
            <person name="Bastida-Corcuera F.D."/>
            <person name="Simoes-Barbosa A."/>
            <person name="Brown M.T."/>
            <person name="Hayes R.D."/>
            <person name="Mukherjee M."/>
            <person name="Okumura C.Y."/>
            <person name="Schneider R."/>
            <person name="Smith A.J."/>
            <person name="Vanacova S."/>
            <person name="Villalvazo M."/>
            <person name="Haas B.J."/>
            <person name="Pertea M."/>
            <person name="Feldblyum T.V."/>
            <person name="Utterback T.R."/>
            <person name="Shu C.L."/>
            <person name="Osoegawa K."/>
            <person name="de Jong P.J."/>
            <person name="Hrdy I."/>
            <person name="Horvathova L."/>
            <person name="Zubacova Z."/>
            <person name="Dolezal P."/>
            <person name="Malik S.B."/>
            <person name="Logsdon J.M. Jr."/>
            <person name="Henze K."/>
            <person name="Gupta A."/>
            <person name="Wang C.C."/>
            <person name="Dunne R.L."/>
            <person name="Upcroft J.A."/>
            <person name="Upcroft P."/>
            <person name="White O."/>
            <person name="Salzberg S.L."/>
            <person name="Tang P."/>
            <person name="Chiu C.-H."/>
            <person name="Lee Y.-S."/>
            <person name="Embley T.M."/>
            <person name="Coombs G.H."/>
            <person name="Mottram J.C."/>
            <person name="Tachezy J."/>
            <person name="Fraser-Liggett C.M."/>
            <person name="Johnson P.J."/>
        </authorList>
    </citation>
    <scope>NUCLEOTIDE SEQUENCE [LARGE SCALE GENOMIC DNA]</scope>
    <source>
        <strain evidence="3">G3</strain>
    </source>
</reference>
<dbReference type="VEuPathDB" id="TrichDB:TVAG_051890"/>
<dbReference type="PANTHER" id="PTHR13743">
    <property type="entry name" value="BEIGE/BEACH-RELATED"/>
    <property type="match status" value="1"/>
</dbReference>
<evidence type="ECO:0000259" key="1">
    <source>
        <dbReference type="PROSITE" id="PS50197"/>
    </source>
</evidence>
<dbReference type="Proteomes" id="UP000001542">
    <property type="component" value="Unassembled WGS sequence"/>
</dbReference>
<evidence type="ECO:0000259" key="2">
    <source>
        <dbReference type="PROSITE" id="PS51783"/>
    </source>
</evidence>
<feature type="domain" description="BEACH" evidence="1">
    <location>
        <begin position="1746"/>
        <end position="2033"/>
    </location>
</feature>
<organism evidence="3 4">
    <name type="scientific">Trichomonas vaginalis (strain ATCC PRA-98 / G3)</name>
    <dbReference type="NCBI Taxonomy" id="412133"/>
    <lineage>
        <taxon>Eukaryota</taxon>
        <taxon>Metamonada</taxon>
        <taxon>Parabasalia</taxon>
        <taxon>Trichomonadida</taxon>
        <taxon>Trichomonadidae</taxon>
        <taxon>Trichomonas</taxon>
    </lineage>
</organism>
<dbReference type="VEuPathDB" id="TrichDB:TVAGG3_0632200"/>
<dbReference type="STRING" id="5722.A2FIJ6"/>
<dbReference type="PANTHER" id="PTHR13743:SF161">
    <property type="entry name" value="BEIGE_BEACH DOMAIN CONTAINING PROTEIN"/>
    <property type="match status" value="1"/>
</dbReference>
<dbReference type="InterPro" id="IPR050865">
    <property type="entry name" value="BEACH_Domain"/>
</dbReference>